<evidence type="ECO:0000256" key="1">
    <source>
        <dbReference type="ARBA" id="ARBA00022857"/>
    </source>
</evidence>
<dbReference type="SMART" id="SM00829">
    <property type="entry name" value="PKS_ER"/>
    <property type="match status" value="1"/>
</dbReference>
<dbReference type="PANTHER" id="PTHR48106">
    <property type="entry name" value="QUINONE OXIDOREDUCTASE PIG3-RELATED"/>
    <property type="match status" value="1"/>
</dbReference>
<dbReference type="InterPro" id="IPR020843">
    <property type="entry name" value="ER"/>
</dbReference>
<gene>
    <name evidence="4" type="ORF">KV395_18100</name>
</gene>
<dbReference type="EMBL" id="CP078075">
    <property type="protein sequence ID" value="WDM45043.1"/>
    <property type="molecule type" value="Genomic_DNA"/>
</dbReference>
<name>A0ABY7XS76_MICLT</name>
<dbReference type="Pfam" id="PF08240">
    <property type="entry name" value="ADH_N"/>
    <property type="match status" value="1"/>
</dbReference>
<dbReference type="SUPFAM" id="SSF51735">
    <property type="entry name" value="NAD(P)-binding Rossmann-fold domains"/>
    <property type="match status" value="1"/>
</dbReference>
<organism evidence="4 5">
    <name type="scientific">Microbacterium luteolum</name>
    <name type="common">Aureobacterium luteolum</name>
    <dbReference type="NCBI Taxonomy" id="69367"/>
    <lineage>
        <taxon>Bacteria</taxon>
        <taxon>Bacillati</taxon>
        <taxon>Actinomycetota</taxon>
        <taxon>Actinomycetes</taxon>
        <taxon>Micrococcales</taxon>
        <taxon>Microbacteriaceae</taxon>
        <taxon>Microbacterium</taxon>
    </lineage>
</organism>
<evidence type="ECO:0000259" key="3">
    <source>
        <dbReference type="SMART" id="SM00829"/>
    </source>
</evidence>
<sequence length="343" mass="35488">MSADAVTEVESRTMRAVVQRTFGGSEVLQVEEVPLPEPAEGEVRVRIAAAGVHAVDTAIRRDAGPPSMPRPVLPMTPGREVAGVVDAVGPGVDAAIVGSRVVAHVGFRSGGYAEFALAPVESLHPVPDGVTFPQAVATIGTGRTAQLVLDSVEIGPEDVVVIPGASGGLGSQLAQLALSVGATVVALHGGEAKRAVVEQLARGERLAGGRLLPLDATDESWPARMAELLGEQQPSVLLDGVGGATGRAALETLGRGARVVIIGWSSGEVLRLDSDDIVERSLTVTVPLGRALPDLRLLETRALAAVAEGRTVPPVDEYRLEDAAAAHDAIEQRRQRGKVVLVP</sequence>
<dbReference type="Pfam" id="PF13602">
    <property type="entry name" value="ADH_zinc_N_2"/>
    <property type="match status" value="1"/>
</dbReference>
<dbReference type="RefSeq" id="WP_282215206.1">
    <property type="nucleotide sequence ID" value="NZ_BAAAUN010000001.1"/>
</dbReference>
<dbReference type="Gene3D" id="3.40.50.720">
    <property type="entry name" value="NAD(P)-binding Rossmann-like Domain"/>
    <property type="match status" value="1"/>
</dbReference>
<dbReference type="InterPro" id="IPR013154">
    <property type="entry name" value="ADH-like_N"/>
</dbReference>
<keyword evidence="2" id="KW-0560">Oxidoreductase</keyword>
<feature type="domain" description="Enoyl reductase (ER)" evidence="3">
    <location>
        <begin position="23"/>
        <end position="341"/>
    </location>
</feature>
<protein>
    <submittedName>
        <fullName evidence="4">Zinc-binding dehydrogenase</fullName>
    </submittedName>
</protein>
<keyword evidence="5" id="KW-1185">Reference proteome</keyword>
<dbReference type="InterPro" id="IPR036291">
    <property type="entry name" value="NAD(P)-bd_dom_sf"/>
</dbReference>
<evidence type="ECO:0000313" key="4">
    <source>
        <dbReference type="EMBL" id="WDM45043.1"/>
    </source>
</evidence>
<dbReference type="Gene3D" id="3.90.180.10">
    <property type="entry name" value="Medium-chain alcohol dehydrogenases, catalytic domain"/>
    <property type="match status" value="1"/>
</dbReference>
<evidence type="ECO:0000313" key="5">
    <source>
        <dbReference type="Proteomes" id="UP001215097"/>
    </source>
</evidence>
<reference evidence="4 5" key="1">
    <citation type="submission" date="2021-06" db="EMBL/GenBank/DDBJ databases">
        <title>Genome-based taxonomic framework of Microbacterium strains isolated from marine environment, the description of four new species and reclassification of four preexisting species.</title>
        <authorList>
            <person name="Lee S.D."/>
            <person name="Kim S.-M."/>
            <person name="Byeon Y.-S."/>
            <person name="Yang H.L."/>
            <person name="Kim I.S."/>
        </authorList>
    </citation>
    <scope>NUCLEOTIDE SEQUENCE [LARGE SCALE GENOMIC DNA]</scope>
    <source>
        <strain evidence="4 5">KACC 14465</strain>
    </source>
</reference>
<dbReference type="Proteomes" id="UP001215097">
    <property type="component" value="Chromosome"/>
</dbReference>
<evidence type="ECO:0000256" key="2">
    <source>
        <dbReference type="ARBA" id="ARBA00023002"/>
    </source>
</evidence>
<dbReference type="InterPro" id="IPR011032">
    <property type="entry name" value="GroES-like_sf"/>
</dbReference>
<proteinExistence type="predicted"/>
<dbReference type="PANTHER" id="PTHR48106:SF18">
    <property type="entry name" value="QUINONE OXIDOREDUCTASE PIG3"/>
    <property type="match status" value="1"/>
</dbReference>
<dbReference type="SUPFAM" id="SSF50129">
    <property type="entry name" value="GroES-like"/>
    <property type="match status" value="1"/>
</dbReference>
<accession>A0ABY7XS76</accession>
<keyword evidence="1" id="KW-0521">NADP</keyword>